<feature type="domain" description="Phage shock protein PspC N-terminal" evidence="7">
    <location>
        <begin position="6"/>
        <end position="63"/>
    </location>
</feature>
<comment type="subcellular location">
    <subcellularLocation>
        <location evidence="1">Cell membrane</location>
        <topology evidence="1">Single-pass membrane protein</topology>
    </subcellularLocation>
</comment>
<keyword evidence="2" id="KW-1003">Cell membrane</keyword>
<keyword evidence="3 6" id="KW-0812">Transmembrane</keyword>
<evidence type="ECO:0000256" key="5">
    <source>
        <dbReference type="ARBA" id="ARBA00023136"/>
    </source>
</evidence>
<evidence type="ECO:0000256" key="2">
    <source>
        <dbReference type="ARBA" id="ARBA00022475"/>
    </source>
</evidence>
<accession>A0ABP8LZ82</accession>
<proteinExistence type="predicted"/>
<dbReference type="PANTHER" id="PTHR33885:SF3">
    <property type="entry name" value="PHAGE SHOCK PROTEIN C"/>
    <property type="match status" value="1"/>
</dbReference>
<dbReference type="InterPro" id="IPR052027">
    <property type="entry name" value="PspC"/>
</dbReference>
<evidence type="ECO:0000256" key="3">
    <source>
        <dbReference type="ARBA" id="ARBA00022692"/>
    </source>
</evidence>
<evidence type="ECO:0000256" key="4">
    <source>
        <dbReference type="ARBA" id="ARBA00022989"/>
    </source>
</evidence>
<keyword evidence="9" id="KW-1185">Reference proteome</keyword>
<comment type="caution">
    <text evidence="8">The sequence shown here is derived from an EMBL/GenBank/DDBJ whole genome shotgun (WGS) entry which is preliminary data.</text>
</comment>
<dbReference type="Proteomes" id="UP001501508">
    <property type="component" value="Unassembled WGS sequence"/>
</dbReference>
<keyword evidence="4 6" id="KW-1133">Transmembrane helix</keyword>
<evidence type="ECO:0000256" key="1">
    <source>
        <dbReference type="ARBA" id="ARBA00004162"/>
    </source>
</evidence>
<dbReference type="PANTHER" id="PTHR33885">
    <property type="entry name" value="PHAGE SHOCK PROTEIN C"/>
    <property type="match status" value="1"/>
</dbReference>
<dbReference type="RefSeq" id="WP_345028457.1">
    <property type="nucleotide sequence ID" value="NZ_BAABEY010000020.1"/>
</dbReference>
<keyword evidence="5 6" id="KW-0472">Membrane</keyword>
<dbReference type="InterPro" id="IPR007168">
    <property type="entry name" value="Phageshock_PspC_N"/>
</dbReference>
<gene>
    <name evidence="8" type="ORF">GCM10023091_19860</name>
</gene>
<feature type="transmembrane region" description="Helical" evidence="6">
    <location>
        <begin position="36"/>
        <end position="60"/>
    </location>
</feature>
<organism evidence="8 9">
    <name type="scientific">Ravibacter arvi</name>
    <dbReference type="NCBI Taxonomy" id="2051041"/>
    <lineage>
        <taxon>Bacteria</taxon>
        <taxon>Pseudomonadati</taxon>
        <taxon>Bacteroidota</taxon>
        <taxon>Cytophagia</taxon>
        <taxon>Cytophagales</taxon>
        <taxon>Spirosomataceae</taxon>
        <taxon>Ravibacter</taxon>
    </lineage>
</organism>
<name>A0ABP8LZ82_9BACT</name>
<dbReference type="Pfam" id="PF04024">
    <property type="entry name" value="PspC"/>
    <property type="match status" value="1"/>
</dbReference>
<reference evidence="9" key="1">
    <citation type="journal article" date="2019" name="Int. J. Syst. Evol. Microbiol.">
        <title>The Global Catalogue of Microorganisms (GCM) 10K type strain sequencing project: providing services to taxonomists for standard genome sequencing and annotation.</title>
        <authorList>
            <consortium name="The Broad Institute Genomics Platform"/>
            <consortium name="The Broad Institute Genome Sequencing Center for Infectious Disease"/>
            <person name="Wu L."/>
            <person name="Ma J."/>
        </authorList>
    </citation>
    <scope>NUCLEOTIDE SEQUENCE [LARGE SCALE GENOMIC DNA]</scope>
    <source>
        <strain evidence="9">JCM 31920</strain>
    </source>
</reference>
<sequence length="79" mass="8871">MNNKNRLFRNTENKMLGGVASGIADYLSIDVTLVRVLFVLAIFVPHTFPIVLAYIAMWIVMPAKKPNQEPLSLQQPTVD</sequence>
<evidence type="ECO:0000313" key="9">
    <source>
        <dbReference type="Proteomes" id="UP001501508"/>
    </source>
</evidence>
<dbReference type="EMBL" id="BAABEY010000020">
    <property type="protein sequence ID" value="GAA4438781.1"/>
    <property type="molecule type" value="Genomic_DNA"/>
</dbReference>
<protein>
    <recommendedName>
        <fullName evidence="7">Phage shock protein PspC N-terminal domain-containing protein</fullName>
    </recommendedName>
</protein>
<evidence type="ECO:0000313" key="8">
    <source>
        <dbReference type="EMBL" id="GAA4438781.1"/>
    </source>
</evidence>
<evidence type="ECO:0000256" key="6">
    <source>
        <dbReference type="SAM" id="Phobius"/>
    </source>
</evidence>
<evidence type="ECO:0000259" key="7">
    <source>
        <dbReference type="Pfam" id="PF04024"/>
    </source>
</evidence>